<dbReference type="InterPro" id="IPR007269">
    <property type="entry name" value="ICMT_MeTrfase"/>
</dbReference>
<keyword evidence="2" id="KW-0812">Transmembrane</keyword>
<evidence type="ECO:0000256" key="2">
    <source>
        <dbReference type="ARBA" id="ARBA00022692"/>
    </source>
</evidence>
<keyword evidence="3" id="KW-1133">Transmembrane helix</keyword>
<proteinExistence type="inferred from homology"/>
<sequence length="247" mass="27534">MSFVLSPTLSTPLLKVPLLLAHAVCTYHGMTPPRPLPPPEEQQRFENPDFASRTMNVQVILITASKWACCGFALAEAAAITAQRFPSTTSDWVLSLLLPSTGASLRFTPLSTAACALGIAGGLIRVWCHRTLGQYFTWSVSVQREHKLVTSGPYAIVRHPSYTAWTAMILGNFALLLTEGSYFVEAGWLRRPFGKVLASAIVSYLSFVTVQLISRVPREDAVLRKQFGAEWKQWSRRTPYRLIPYIY</sequence>
<evidence type="ECO:0000256" key="5">
    <source>
        <dbReference type="RuleBase" id="RU362022"/>
    </source>
</evidence>
<gene>
    <name evidence="7" type="ORF">PYCCODRAFT_1371375</name>
</gene>
<dbReference type="GO" id="GO:0005789">
    <property type="term" value="C:endoplasmic reticulum membrane"/>
    <property type="evidence" value="ECO:0007669"/>
    <property type="project" value="UniProtKB-SubCell"/>
</dbReference>
<accession>A0A1Y2IGK6</accession>
<dbReference type="EMBL" id="KZ084119">
    <property type="protein sequence ID" value="OSD00310.1"/>
    <property type="molecule type" value="Genomic_DNA"/>
</dbReference>
<dbReference type="AlphaFoldDB" id="A0A1Y2IGK6"/>
<keyword evidence="5" id="KW-0808">Transferase</keyword>
<keyword evidence="5" id="KW-0256">Endoplasmic reticulum</keyword>
<dbReference type="Pfam" id="PF04140">
    <property type="entry name" value="ICMT"/>
    <property type="match status" value="1"/>
</dbReference>
<feature type="chain" id="PRO_5012734198" description="Protein-S-isoprenylcysteine O-methyltransferase" evidence="6">
    <location>
        <begin position="22"/>
        <end position="247"/>
    </location>
</feature>
<dbReference type="STRING" id="1353009.A0A1Y2IGK6"/>
<dbReference type="EC" id="2.1.1.100" evidence="5"/>
<dbReference type="GO" id="GO:0004671">
    <property type="term" value="F:protein C-terminal S-isoprenylcysteine carboxyl O-methyltransferase activity"/>
    <property type="evidence" value="ECO:0007669"/>
    <property type="project" value="UniProtKB-EC"/>
</dbReference>
<organism evidence="7 8">
    <name type="scientific">Trametes coccinea (strain BRFM310)</name>
    <name type="common">Pycnoporus coccineus</name>
    <dbReference type="NCBI Taxonomy" id="1353009"/>
    <lineage>
        <taxon>Eukaryota</taxon>
        <taxon>Fungi</taxon>
        <taxon>Dikarya</taxon>
        <taxon>Basidiomycota</taxon>
        <taxon>Agaricomycotina</taxon>
        <taxon>Agaricomycetes</taxon>
        <taxon>Polyporales</taxon>
        <taxon>Polyporaceae</taxon>
        <taxon>Trametes</taxon>
    </lineage>
</organism>
<evidence type="ECO:0000256" key="4">
    <source>
        <dbReference type="ARBA" id="ARBA00023136"/>
    </source>
</evidence>
<dbReference type="PANTHER" id="PTHR12714">
    <property type="entry name" value="PROTEIN-S ISOPRENYLCYSTEINE O-METHYLTRANSFERASE"/>
    <property type="match status" value="1"/>
</dbReference>
<keyword evidence="5" id="KW-0949">S-adenosyl-L-methionine</keyword>
<comment type="subcellular location">
    <subcellularLocation>
        <location evidence="5">Endoplasmic reticulum membrane</location>
        <topology evidence="5">Multi-pass membrane protein</topology>
    </subcellularLocation>
    <subcellularLocation>
        <location evidence="1">Membrane</location>
        <topology evidence="1">Multi-pass membrane protein</topology>
    </subcellularLocation>
</comment>
<dbReference type="OrthoDB" id="422086at2759"/>
<feature type="signal peptide" evidence="6">
    <location>
        <begin position="1"/>
        <end position="21"/>
    </location>
</feature>
<evidence type="ECO:0000256" key="6">
    <source>
        <dbReference type="SAM" id="SignalP"/>
    </source>
</evidence>
<dbReference type="GO" id="GO:0032259">
    <property type="term" value="P:methylation"/>
    <property type="evidence" value="ECO:0007669"/>
    <property type="project" value="UniProtKB-KW"/>
</dbReference>
<comment type="catalytic activity">
    <reaction evidence="5">
        <text>[protein]-C-terminal S-[(2E,6E)-farnesyl]-L-cysteine + S-adenosyl-L-methionine = [protein]-C-terminal S-[(2E,6E)-farnesyl]-L-cysteine methyl ester + S-adenosyl-L-homocysteine</text>
        <dbReference type="Rhea" id="RHEA:21672"/>
        <dbReference type="Rhea" id="RHEA-COMP:12125"/>
        <dbReference type="Rhea" id="RHEA-COMP:12126"/>
        <dbReference type="ChEBI" id="CHEBI:57856"/>
        <dbReference type="ChEBI" id="CHEBI:59789"/>
        <dbReference type="ChEBI" id="CHEBI:90510"/>
        <dbReference type="ChEBI" id="CHEBI:90511"/>
        <dbReference type="EC" id="2.1.1.100"/>
    </reaction>
</comment>
<keyword evidence="5" id="KW-0489">Methyltransferase</keyword>
<name>A0A1Y2IGK6_TRAC3</name>
<dbReference type="Proteomes" id="UP000193067">
    <property type="component" value="Unassembled WGS sequence"/>
</dbReference>
<comment type="similarity">
    <text evidence="5">Belongs to the class VI-like SAM-binding methyltransferase superfamily. Isoprenylcysteine carboxyl methyltransferase family.</text>
</comment>
<keyword evidence="8" id="KW-1185">Reference proteome</keyword>
<dbReference type="PANTHER" id="PTHR12714:SF9">
    <property type="entry name" value="PROTEIN-S-ISOPRENYLCYSTEINE O-METHYLTRANSFERASE"/>
    <property type="match status" value="1"/>
</dbReference>
<evidence type="ECO:0000313" key="7">
    <source>
        <dbReference type="EMBL" id="OSD00310.1"/>
    </source>
</evidence>
<evidence type="ECO:0000256" key="3">
    <source>
        <dbReference type="ARBA" id="ARBA00022989"/>
    </source>
</evidence>
<keyword evidence="4" id="KW-0472">Membrane</keyword>
<evidence type="ECO:0000313" key="8">
    <source>
        <dbReference type="Proteomes" id="UP000193067"/>
    </source>
</evidence>
<keyword evidence="6" id="KW-0732">Signal</keyword>
<protein>
    <recommendedName>
        <fullName evidence="5">Protein-S-isoprenylcysteine O-methyltransferase</fullName>
        <ecNumber evidence="5">2.1.1.100</ecNumber>
    </recommendedName>
</protein>
<evidence type="ECO:0000256" key="1">
    <source>
        <dbReference type="ARBA" id="ARBA00004141"/>
    </source>
</evidence>
<reference evidence="7 8" key="1">
    <citation type="journal article" date="2015" name="Biotechnol. Biofuels">
        <title>Enhanced degradation of softwood versus hardwood by the white-rot fungus Pycnoporus coccineus.</title>
        <authorList>
            <person name="Couturier M."/>
            <person name="Navarro D."/>
            <person name="Chevret D."/>
            <person name="Henrissat B."/>
            <person name="Piumi F."/>
            <person name="Ruiz-Duenas F.J."/>
            <person name="Martinez A.T."/>
            <person name="Grigoriev I.V."/>
            <person name="Riley R."/>
            <person name="Lipzen A."/>
            <person name="Berrin J.G."/>
            <person name="Master E.R."/>
            <person name="Rosso M.N."/>
        </authorList>
    </citation>
    <scope>NUCLEOTIDE SEQUENCE [LARGE SCALE GENOMIC DNA]</scope>
    <source>
        <strain evidence="7 8">BRFM310</strain>
    </source>
</reference>
<dbReference type="Gene3D" id="1.20.120.1630">
    <property type="match status" value="1"/>
</dbReference>